<sequence length="77" mass="9204">MYIVPYGDYFNMSLGYRHDTPFSSPYGYTVKLAKKSRRTGEGTITIRKINARALFRRVEYETQFQELLRCKKQDLRE</sequence>
<gene>
    <name evidence="1" type="ORF">ANCDUO_14989</name>
</gene>
<evidence type="ECO:0000313" key="1">
    <source>
        <dbReference type="EMBL" id="KIH54862.1"/>
    </source>
</evidence>
<name>A0A0C2CYI5_9BILA</name>
<dbReference type="Proteomes" id="UP000054047">
    <property type="component" value="Unassembled WGS sequence"/>
</dbReference>
<dbReference type="AlphaFoldDB" id="A0A0C2CYI5"/>
<proteinExistence type="predicted"/>
<organism evidence="1 2">
    <name type="scientific">Ancylostoma duodenale</name>
    <dbReference type="NCBI Taxonomy" id="51022"/>
    <lineage>
        <taxon>Eukaryota</taxon>
        <taxon>Metazoa</taxon>
        <taxon>Ecdysozoa</taxon>
        <taxon>Nematoda</taxon>
        <taxon>Chromadorea</taxon>
        <taxon>Rhabditida</taxon>
        <taxon>Rhabditina</taxon>
        <taxon>Rhabditomorpha</taxon>
        <taxon>Strongyloidea</taxon>
        <taxon>Ancylostomatidae</taxon>
        <taxon>Ancylostomatinae</taxon>
        <taxon>Ancylostoma</taxon>
    </lineage>
</organism>
<evidence type="ECO:0000313" key="2">
    <source>
        <dbReference type="Proteomes" id="UP000054047"/>
    </source>
</evidence>
<dbReference type="EMBL" id="KN738326">
    <property type="protein sequence ID" value="KIH54862.1"/>
    <property type="molecule type" value="Genomic_DNA"/>
</dbReference>
<dbReference type="OrthoDB" id="427096at2759"/>
<reference evidence="1 2" key="1">
    <citation type="submission" date="2013-12" db="EMBL/GenBank/DDBJ databases">
        <title>Draft genome of the parsitic nematode Ancylostoma duodenale.</title>
        <authorList>
            <person name="Mitreva M."/>
        </authorList>
    </citation>
    <scope>NUCLEOTIDE SEQUENCE [LARGE SCALE GENOMIC DNA]</scope>
    <source>
        <strain evidence="1 2">Zhejiang</strain>
    </source>
</reference>
<keyword evidence="2" id="KW-1185">Reference proteome</keyword>
<protein>
    <submittedName>
        <fullName evidence="1">Uncharacterized protein</fullName>
    </submittedName>
</protein>
<accession>A0A0C2CYI5</accession>